<dbReference type="InterPro" id="IPR036452">
    <property type="entry name" value="Ribo_hydro-like"/>
</dbReference>
<sequence length="375" mass="40273">MDAHDASVPKQTPIWLDCDPGHDDAFAILLAVHHPALEILGISTVHGNASLEDTTINAGSVLEAIGRPDIGVYPGARKPFCREAVHAPYIHGITGIDGTELLPQPTSPPITDINAILAMRNGLLAQAEGDAWLVSTGALTNIGLLFATFPELAAHIKGLSIMGGAVGDGFSPVTEKDSNAPFGNTTFYAEFNIYCDPEAAHSIFSNPILAAKTTLVPLDLTHQVIGTYDIQQRLLNDSAPSAKAAGLTIRQMFHDLLTYYVRTYIKIFGLTDGSPLHDPVAVAVVLFDEGSEDLAFNDHGGERFAITVKTEGEHEKPDYHNRNIGQAELGRIVVTKLAPGEEGIRIPRGLDVSRFWDVLNSSMGRAEETLLSRLG</sequence>
<dbReference type="AlphaFoldDB" id="A0A8H3HZH3"/>
<name>A0A8H3HZH3_9LECA</name>
<comment type="similarity">
    <text evidence="1">Belongs to the IUNH family.</text>
</comment>
<dbReference type="Proteomes" id="UP000664521">
    <property type="component" value="Unassembled WGS sequence"/>
</dbReference>
<gene>
    <name evidence="5" type="primary">URH1</name>
    <name evidence="5" type="ORF">HETSPECPRED_008771</name>
</gene>
<dbReference type="PANTHER" id="PTHR12304">
    <property type="entry name" value="INOSINE-URIDINE PREFERRING NUCLEOSIDE HYDROLASE"/>
    <property type="match status" value="1"/>
</dbReference>
<dbReference type="GO" id="GO:0005829">
    <property type="term" value="C:cytosol"/>
    <property type="evidence" value="ECO:0007669"/>
    <property type="project" value="TreeGrafter"/>
</dbReference>
<evidence type="ECO:0000256" key="1">
    <source>
        <dbReference type="ARBA" id="ARBA00009176"/>
    </source>
</evidence>
<accession>A0A8H3HZH3</accession>
<protein>
    <submittedName>
        <fullName evidence="5">Uridine nucleosidase 1</fullName>
    </submittedName>
</protein>
<dbReference type="PANTHER" id="PTHR12304:SF4">
    <property type="entry name" value="URIDINE NUCLEOSIDASE"/>
    <property type="match status" value="1"/>
</dbReference>
<dbReference type="InterPro" id="IPR023186">
    <property type="entry name" value="IUNH"/>
</dbReference>
<feature type="domain" description="Inosine/uridine-preferring nucleoside hydrolase" evidence="4">
    <location>
        <begin position="14"/>
        <end position="357"/>
    </location>
</feature>
<keyword evidence="3" id="KW-0326">Glycosidase</keyword>
<dbReference type="Pfam" id="PF01156">
    <property type="entry name" value="IU_nuc_hydro"/>
    <property type="match status" value="1"/>
</dbReference>
<dbReference type="OrthoDB" id="432381at2759"/>
<keyword evidence="6" id="KW-1185">Reference proteome</keyword>
<evidence type="ECO:0000259" key="4">
    <source>
        <dbReference type="Pfam" id="PF01156"/>
    </source>
</evidence>
<organism evidence="5 6">
    <name type="scientific">Heterodermia speciosa</name>
    <dbReference type="NCBI Taxonomy" id="116794"/>
    <lineage>
        <taxon>Eukaryota</taxon>
        <taxon>Fungi</taxon>
        <taxon>Dikarya</taxon>
        <taxon>Ascomycota</taxon>
        <taxon>Pezizomycotina</taxon>
        <taxon>Lecanoromycetes</taxon>
        <taxon>OSLEUM clade</taxon>
        <taxon>Lecanoromycetidae</taxon>
        <taxon>Caliciales</taxon>
        <taxon>Physciaceae</taxon>
        <taxon>Heterodermia</taxon>
    </lineage>
</organism>
<dbReference type="Gene3D" id="3.90.245.10">
    <property type="entry name" value="Ribonucleoside hydrolase-like"/>
    <property type="match status" value="1"/>
</dbReference>
<dbReference type="CDD" id="cd02651">
    <property type="entry name" value="nuc_hydro_IU_UC_XIUA"/>
    <property type="match status" value="1"/>
</dbReference>
<reference evidence="5" key="1">
    <citation type="submission" date="2021-03" db="EMBL/GenBank/DDBJ databases">
        <authorList>
            <person name="Tagirdzhanova G."/>
        </authorList>
    </citation>
    <scope>NUCLEOTIDE SEQUENCE</scope>
</reference>
<dbReference type="EMBL" id="CAJPDS010000007">
    <property type="protein sequence ID" value="CAF9908932.1"/>
    <property type="molecule type" value="Genomic_DNA"/>
</dbReference>
<evidence type="ECO:0000313" key="6">
    <source>
        <dbReference type="Proteomes" id="UP000664521"/>
    </source>
</evidence>
<dbReference type="SUPFAM" id="SSF53590">
    <property type="entry name" value="Nucleoside hydrolase"/>
    <property type="match status" value="1"/>
</dbReference>
<dbReference type="GO" id="GO:0006152">
    <property type="term" value="P:purine nucleoside catabolic process"/>
    <property type="evidence" value="ECO:0007669"/>
    <property type="project" value="TreeGrafter"/>
</dbReference>
<evidence type="ECO:0000313" key="5">
    <source>
        <dbReference type="EMBL" id="CAF9908932.1"/>
    </source>
</evidence>
<proteinExistence type="inferred from homology"/>
<dbReference type="InterPro" id="IPR001910">
    <property type="entry name" value="Inosine/uridine_hydrolase_dom"/>
</dbReference>
<dbReference type="GO" id="GO:0008477">
    <property type="term" value="F:purine nucleosidase activity"/>
    <property type="evidence" value="ECO:0007669"/>
    <property type="project" value="TreeGrafter"/>
</dbReference>
<keyword evidence="2" id="KW-0378">Hydrolase</keyword>
<evidence type="ECO:0000256" key="3">
    <source>
        <dbReference type="ARBA" id="ARBA00023295"/>
    </source>
</evidence>
<evidence type="ECO:0000256" key="2">
    <source>
        <dbReference type="ARBA" id="ARBA00022801"/>
    </source>
</evidence>
<comment type="caution">
    <text evidence="5">The sequence shown here is derived from an EMBL/GenBank/DDBJ whole genome shotgun (WGS) entry which is preliminary data.</text>
</comment>